<proteinExistence type="predicted"/>
<comment type="caution">
    <text evidence="1">The sequence shown here is derived from an EMBL/GenBank/DDBJ whole genome shotgun (WGS) entry which is preliminary data.</text>
</comment>
<protein>
    <submittedName>
        <fullName evidence="1">Uncharacterized protein</fullName>
    </submittedName>
</protein>
<keyword evidence="2" id="KW-1185">Reference proteome</keyword>
<evidence type="ECO:0000313" key="1">
    <source>
        <dbReference type="EMBL" id="KAJ5213368.1"/>
    </source>
</evidence>
<accession>A0A9W9N659</accession>
<name>A0A9W9N659_9EURO</name>
<sequence>MQSVLELNMVESSKDLRPGNVAEVPHKMKQTLSKEQIGYGIYGYEISNNQANNYGNNASPVSEDNRSS</sequence>
<reference evidence="1" key="2">
    <citation type="journal article" date="2023" name="IMA Fungus">
        <title>Comparative genomic study of the Penicillium genus elucidates a diverse pangenome and 15 lateral gene transfer events.</title>
        <authorList>
            <person name="Petersen C."/>
            <person name="Sorensen T."/>
            <person name="Nielsen M.R."/>
            <person name="Sondergaard T.E."/>
            <person name="Sorensen J.L."/>
            <person name="Fitzpatrick D.A."/>
            <person name="Frisvad J.C."/>
            <person name="Nielsen K.L."/>
        </authorList>
    </citation>
    <scope>NUCLEOTIDE SEQUENCE</scope>
    <source>
        <strain evidence="1">IBT 20477</strain>
    </source>
</reference>
<evidence type="ECO:0000313" key="2">
    <source>
        <dbReference type="Proteomes" id="UP001150942"/>
    </source>
</evidence>
<gene>
    <name evidence="1" type="ORF">N7449_000537</name>
</gene>
<organism evidence="1 2">
    <name type="scientific">Penicillium cf. viridicatum</name>
    <dbReference type="NCBI Taxonomy" id="2972119"/>
    <lineage>
        <taxon>Eukaryota</taxon>
        <taxon>Fungi</taxon>
        <taxon>Dikarya</taxon>
        <taxon>Ascomycota</taxon>
        <taxon>Pezizomycotina</taxon>
        <taxon>Eurotiomycetes</taxon>
        <taxon>Eurotiomycetidae</taxon>
        <taxon>Eurotiales</taxon>
        <taxon>Aspergillaceae</taxon>
        <taxon>Penicillium</taxon>
    </lineage>
</organism>
<dbReference type="EMBL" id="JAPQKQ010000001">
    <property type="protein sequence ID" value="KAJ5213368.1"/>
    <property type="molecule type" value="Genomic_DNA"/>
</dbReference>
<reference evidence="1" key="1">
    <citation type="submission" date="2022-11" db="EMBL/GenBank/DDBJ databases">
        <authorList>
            <person name="Petersen C."/>
        </authorList>
    </citation>
    <scope>NUCLEOTIDE SEQUENCE</scope>
    <source>
        <strain evidence="1">IBT 20477</strain>
    </source>
</reference>
<dbReference type="Proteomes" id="UP001150942">
    <property type="component" value="Unassembled WGS sequence"/>
</dbReference>
<dbReference type="AlphaFoldDB" id="A0A9W9N659"/>